<proteinExistence type="predicted"/>
<dbReference type="RefSeq" id="WP_088238200.1">
    <property type="nucleotide sequence ID" value="NZ_FMAY01000001.1"/>
</dbReference>
<name>A0A1C3ZED1_9ENTR</name>
<dbReference type="SUPFAM" id="SSF48452">
    <property type="entry name" value="TPR-like"/>
    <property type="match status" value="1"/>
</dbReference>
<protein>
    <submittedName>
        <fullName evidence="2">Uncharacterized protein</fullName>
    </submittedName>
</protein>
<accession>A0A1C3ZED1</accession>
<evidence type="ECO:0000313" key="2">
    <source>
        <dbReference type="EMBL" id="SCB80678.1"/>
    </source>
</evidence>
<dbReference type="AlphaFoldDB" id="A0A1C3ZED1"/>
<evidence type="ECO:0000313" key="3">
    <source>
        <dbReference type="Proteomes" id="UP000198975"/>
    </source>
</evidence>
<organism evidence="2 3">
    <name type="scientific">Kosakonia oryzendophytica</name>
    <dbReference type="NCBI Taxonomy" id="1005665"/>
    <lineage>
        <taxon>Bacteria</taxon>
        <taxon>Pseudomonadati</taxon>
        <taxon>Pseudomonadota</taxon>
        <taxon>Gammaproteobacteria</taxon>
        <taxon>Enterobacterales</taxon>
        <taxon>Enterobacteriaceae</taxon>
        <taxon>Kosakonia</taxon>
    </lineage>
</organism>
<dbReference type="OrthoDB" id="112945at2"/>
<dbReference type="Proteomes" id="UP000198975">
    <property type="component" value="Unassembled WGS sequence"/>
</dbReference>
<evidence type="ECO:0000256" key="1">
    <source>
        <dbReference type="SAM" id="MobiDB-lite"/>
    </source>
</evidence>
<keyword evidence="3" id="KW-1185">Reference proteome</keyword>
<dbReference type="Gene3D" id="1.25.40.10">
    <property type="entry name" value="Tetratricopeptide repeat domain"/>
    <property type="match status" value="1"/>
</dbReference>
<sequence length="657" mass="72943">MFKRLLSAISGKNASEPTPATNTHTTEPSQDEQPIVAYDAYGREMQIPRSEWREKVFLPSLEQKRDNADELYQAIVDGLNDGFAADLVQAAERLLEIDPLPERSHTIHGIVLMDNGQLTAAENTLQAGIAKAGATGTLLTNLAKVFSSRGEEARADETLWQAVQADPNQENGLMWWASIQQERGGDEAWLAALKTAAALPGSWRAQLWLARHYLQQQNIAAARALYAEVLAGGRYDSGALMMISGDLGNNGQIPLIVELVAPVYDEHRHDPMAGLNLLRAWQALGNAQEGEKLLARMYALDYAPLKPHLDEFARAFQEMNLHDATSTPADAAELKVNTLAITQPIWQYGLCKADWLFAHKTEDAPSVGFFALSKMQSGRERTESQREDDIGRMTRAISLYFAEAAHYWSDFASRFYVQVVEGGGPVLMGGEIDGHVLFDIVPPTMKFFVTGEMGCTGEGEQREWQLSLSLWDCTTRAKKASITERCVEADLGALVLSLEQRLLTQIAAPRQQPLDAFYLRPSAEAMAIYLGGLAQAFTLTLVANNTTPREAMWGERAMLDWPLQMALQWPQVAVPKLMYLSGLGKAFDYHSDILAEYRQRSLEMLRDAQGSNSPAASLAPLVWKIFGMDDEFNAHRQNLPADTTPAYRDWLQRVAEK</sequence>
<feature type="compositionally biased region" description="Polar residues" evidence="1">
    <location>
        <begin position="10"/>
        <end position="32"/>
    </location>
</feature>
<feature type="region of interest" description="Disordered" evidence="1">
    <location>
        <begin position="1"/>
        <end position="33"/>
    </location>
</feature>
<dbReference type="EMBL" id="FMAY01000001">
    <property type="protein sequence ID" value="SCB80678.1"/>
    <property type="molecule type" value="Genomic_DNA"/>
</dbReference>
<reference evidence="3" key="1">
    <citation type="submission" date="2016-08" db="EMBL/GenBank/DDBJ databases">
        <authorList>
            <person name="Varghese N."/>
            <person name="Submissions Spin"/>
        </authorList>
    </citation>
    <scope>NUCLEOTIDE SEQUENCE [LARGE SCALE GENOMIC DNA]</scope>
    <source>
        <strain evidence="3">REICA_082</strain>
    </source>
</reference>
<dbReference type="InterPro" id="IPR011990">
    <property type="entry name" value="TPR-like_helical_dom_sf"/>
</dbReference>
<gene>
    <name evidence="2" type="ORF">GA0061071_101567</name>
</gene>